<accession>A0A370R471</accession>
<protein>
    <submittedName>
        <fullName evidence="1">Uncharacterized protein</fullName>
    </submittedName>
</protein>
<evidence type="ECO:0000313" key="1">
    <source>
        <dbReference type="EMBL" id="RDK97218.1"/>
    </source>
</evidence>
<keyword evidence="2" id="KW-1185">Reference proteome</keyword>
<evidence type="ECO:0000313" key="2">
    <source>
        <dbReference type="Proteomes" id="UP000254848"/>
    </source>
</evidence>
<name>A0A370R471_9GAMM</name>
<gene>
    <name evidence="1" type="ORF">C8D90_101663</name>
</gene>
<dbReference type="RefSeq" id="WP_115456959.1">
    <property type="nucleotide sequence ID" value="NZ_QRAP01000001.1"/>
</dbReference>
<sequence length="64" mass="7131">MKFTTLMDIENVVGGGNTCYTRYYFGSPAVAGGKTNCVKDDSCYDKHGRQVSSSWKPVDYSYCK</sequence>
<reference evidence="1 2" key="1">
    <citation type="submission" date="2018-07" db="EMBL/GenBank/DDBJ databases">
        <title>Genomic Encyclopedia of Type Strains, Phase IV (KMG-IV): sequencing the most valuable type-strain genomes for metagenomic binning, comparative biology and taxonomic classification.</title>
        <authorList>
            <person name="Goeker M."/>
        </authorList>
    </citation>
    <scope>NUCLEOTIDE SEQUENCE [LARGE SCALE GENOMIC DNA]</scope>
    <source>
        <strain evidence="1 2">DSM 103736</strain>
    </source>
</reference>
<dbReference type="EMBL" id="QRAP01000001">
    <property type="protein sequence ID" value="RDK97218.1"/>
    <property type="molecule type" value="Genomic_DNA"/>
</dbReference>
<proteinExistence type="predicted"/>
<organism evidence="1 2">
    <name type="scientific">Enterobacillus tribolii</name>
    <dbReference type="NCBI Taxonomy" id="1487935"/>
    <lineage>
        <taxon>Bacteria</taxon>
        <taxon>Pseudomonadati</taxon>
        <taxon>Pseudomonadota</taxon>
        <taxon>Gammaproteobacteria</taxon>
        <taxon>Enterobacterales</taxon>
        <taxon>Hafniaceae</taxon>
        <taxon>Enterobacillus</taxon>
    </lineage>
</organism>
<comment type="caution">
    <text evidence="1">The sequence shown here is derived from an EMBL/GenBank/DDBJ whole genome shotgun (WGS) entry which is preliminary data.</text>
</comment>
<dbReference type="Proteomes" id="UP000254848">
    <property type="component" value="Unassembled WGS sequence"/>
</dbReference>
<dbReference type="AlphaFoldDB" id="A0A370R471"/>